<keyword evidence="4 6" id="KW-0274">FAD</keyword>
<dbReference type="Pfam" id="PF00875">
    <property type="entry name" value="DNA_photolyase"/>
    <property type="match status" value="1"/>
</dbReference>
<dbReference type="RefSeq" id="WP_235703175.1">
    <property type="nucleotide sequence ID" value="NZ_JAKGBZ010000006.1"/>
</dbReference>
<protein>
    <submittedName>
        <fullName evidence="8">DNA photolyase family protein</fullName>
    </submittedName>
</protein>
<evidence type="ECO:0000256" key="4">
    <source>
        <dbReference type="ARBA" id="ARBA00022827"/>
    </source>
</evidence>
<dbReference type="PROSITE" id="PS00691">
    <property type="entry name" value="DNA_PHOTOLYASES_1_2"/>
    <property type="match status" value="1"/>
</dbReference>
<dbReference type="Proteomes" id="UP001521209">
    <property type="component" value="Unassembled WGS sequence"/>
</dbReference>
<feature type="domain" description="Photolyase/cryptochrome alpha/beta" evidence="7">
    <location>
        <begin position="2"/>
        <end position="126"/>
    </location>
</feature>
<dbReference type="InterPro" id="IPR036155">
    <property type="entry name" value="Crypto/Photolyase_N_sf"/>
</dbReference>
<dbReference type="SUPFAM" id="SSF48173">
    <property type="entry name" value="Cryptochrome/photolyase FAD-binding domain"/>
    <property type="match status" value="1"/>
</dbReference>
<evidence type="ECO:0000313" key="8">
    <source>
        <dbReference type="EMBL" id="MCF3945941.1"/>
    </source>
</evidence>
<organism evidence="8 9">
    <name type="scientific">Acidiphilium iwatense</name>
    <dbReference type="NCBI Taxonomy" id="768198"/>
    <lineage>
        <taxon>Bacteria</taxon>
        <taxon>Pseudomonadati</taxon>
        <taxon>Pseudomonadota</taxon>
        <taxon>Alphaproteobacteria</taxon>
        <taxon>Acetobacterales</taxon>
        <taxon>Acidocellaceae</taxon>
        <taxon>Acidiphilium</taxon>
    </lineage>
</organism>
<evidence type="ECO:0000256" key="5">
    <source>
        <dbReference type="ARBA" id="ARBA00022991"/>
    </source>
</evidence>
<keyword evidence="3 6" id="KW-0285">Flavoprotein</keyword>
<dbReference type="InterPro" id="IPR002081">
    <property type="entry name" value="Cryptochrome/DNA_photolyase_1"/>
</dbReference>
<dbReference type="InterPro" id="IPR006050">
    <property type="entry name" value="DNA_photolyase_N"/>
</dbReference>
<comment type="cofactor">
    <cofactor evidence="2">
        <name>FAD</name>
        <dbReference type="ChEBI" id="CHEBI:57692"/>
    </cofactor>
</comment>
<gene>
    <name evidence="8" type="ORF">L2A60_04480</name>
</gene>
<dbReference type="Gene3D" id="1.10.579.10">
    <property type="entry name" value="DNA Cyclobutane Dipyrimidine Photolyase, subunit A, domain 3"/>
    <property type="match status" value="1"/>
</dbReference>
<accession>A0ABS9DW87</accession>
<sequence>MAKALLWLRNDLRLADNPALAAALDEGEVVPLYVLDPVAKLGGASLWWLHHSLASLRDDIAGRGGHLVVRRGDATKIVPALARKIGAVSVHAGQAHEPWLRESDRAAAEALARLDIPFHRQRSALLLSPEHIASRSGDPYRVYTPFSRAAFDAVHPRSPIAPPDRLAGGGRVESERLEDWGLLPTQPDWADGLRGAWTPGEAGAWARLGDFLEDDLAAYARERDRPDRSGTSRLSPHLHWGEISIDAVWREASAAKPDGSGKQTYLKELLWREFAGYLLWHNPKLAVEPLRAEYASFPWRRAPAELRAWQHGRTGIPIVDAGMRQLWQTGWMHNRMRMVTASFLVKHLLIPWQEGAAWFWDCLVDADAANNAASWQWVAGCGTDAAPYFRVFNPVLQGWKFDPDGAYVREFMPELAQLPDKFIQNPWEAPEDVLREAGVTLGKTYPRPIVDLKSGRNRALAAFKEIGGKG</sequence>
<dbReference type="InterPro" id="IPR014729">
    <property type="entry name" value="Rossmann-like_a/b/a_fold"/>
</dbReference>
<dbReference type="InterPro" id="IPR018394">
    <property type="entry name" value="DNA_photolyase_1_CS_C"/>
</dbReference>
<dbReference type="EMBL" id="JAKGBZ010000006">
    <property type="protein sequence ID" value="MCF3945941.1"/>
    <property type="molecule type" value="Genomic_DNA"/>
</dbReference>
<dbReference type="Pfam" id="PF03441">
    <property type="entry name" value="FAD_binding_7"/>
    <property type="match status" value="1"/>
</dbReference>
<keyword evidence="9" id="KW-1185">Reference proteome</keyword>
<proteinExistence type="inferred from homology"/>
<evidence type="ECO:0000256" key="3">
    <source>
        <dbReference type="ARBA" id="ARBA00022630"/>
    </source>
</evidence>
<dbReference type="PANTHER" id="PTHR11455:SF9">
    <property type="entry name" value="CRYPTOCHROME CIRCADIAN CLOCK 5 ISOFORM X1"/>
    <property type="match status" value="1"/>
</dbReference>
<comment type="similarity">
    <text evidence="6">Belongs to the DNA photolyase family.</text>
</comment>
<keyword evidence="5 6" id="KW-0157">Chromophore</keyword>
<dbReference type="InterPro" id="IPR005101">
    <property type="entry name" value="Cryptochr/Photolyase_FAD-bd"/>
</dbReference>
<dbReference type="Gene3D" id="1.25.40.80">
    <property type="match status" value="1"/>
</dbReference>
<comment type="cofactor">
    <cofactor evidence="1">
        <name>(6R)-5,10-methylene-5,6,7,8-tetrahydrofolate</name>
        <dbReference type="ChEBI" id="CHEBI:15636"/>
    </cofactor>
</comment>
<evidence type="ECO:0000256" key="2">
    <source>
        <dbReference type="ARBA" id="ARBA00001974"/>
    </source>
</evidence>
<comment type="caution">
    <text evidence="8">The sequence shown here is derived from an EMBL/GenBank/DDBJ whole genome shotgun (WGS) entry which is preliminary data.</text>
</comment>
<dbReference type="PROSITE" id="PS51645">
    <property type="entry name" value="PHR_CRY_ALPHA_BETA"/>
    <property type="match status" value="1"/>
</dbReference>
<dbReference type="Gene3D" id="3.40.50.620">
    <property type="entry name" value="HUPs"/>
    <property type="match status" value="1"/>
</dbReference>
<evidence type="ECO:0000259" key="7">
    <source>
        <dbReference type="PROSITE" id="PS51645"/>
    </source>
</evidence>
<dbReference type="PROSITE" id="PS00394">
    <property type="entry name" value="DNA_PHOTOLYASES_1_1"/>
    <property type="match status" value="1"/>
</dbReference>
<evidence type="ECO:0000256" key="1">
    <source>
        <dbReference type="ARBA" id="ARBA00001932"/>
    </source>
</evidence>
<reference evidence="8 9" key="1">
    <citation type="submission" date="2022-01" db="EMBL/GenBank/DDBJ databases">
        <authorList>
            <person name="Won M."/>
            <person name="Kim S.-J."/>
            <person name="Kwon S.-W."/>
        </authorList>
    </citation>
    <scope>NUCLEOTIDE SEQUENCE [LARGE SCALE GENOMIC DNA]</scope>
    <source>
        <strain evidence="8 9">KCTC 23505</strain>
    </source>
</reference>
<dbReference type="SUPFAM" id="SSF52425">
    <property type="entry name" value="Cryptochrome/photolyase, N-terminal domain"/>
    <property type="match status" value="1"/>
</dbReference>
<evidence type="ECO:0000313" key="9">
    <source>
        <dbReference type="Proteomes" id="UP001521209"/>
    </source>
</evidence>
<evidence type="ECO:0000256" key="6">
    <source>
        <dbReference type="RuleBase" id="RU004182"/>
    </source>
</evidence>
<dbReference type="PRINTS" id="PR00147">
    <property type="entry name" value="DNAPHOTLYASE"/>
</dbReference>
<dbReference type="PANTHER" id="PTHR11455">
    <property type="entry name" value="CRYPTOCHROME"/>
    <property type="match status" value="1"/>
</dbReference>
<name>A0ABS9DW87_9PROT</name>
<dbReference type="InterPro" id="IPR036134">
    <property type="entry name" value="Crypto/Photolyase_FAD-like_sf"/>
</dbReference>